<dbReference type="GO" id="GO:0071555">
    <property type="term" value="P:cell wall organization"/>
    <property type="evidence" value="ECO:0007669"/>
    <property type="project" value="UniProtKB-KW"/>
</dbReference>
<dbReference type="GO" id="GO:0005886">
    <property type="term" value="C:plasma membrane"/>
    <property type="evidence" value="ECO:0007669"/>
    <property type="project" value="UniProtKB-UniRule"/>
</dbReference>
<dbReference type="HAMAP" id="MF_02065">
    <property type="entry name" value="MltG"/>
    <property type="match status" value="1"/>
</dbReference>
<comment type="similarity">
    <text evidence="8">Belongs to the transglycosylase MltG family.</text>
</comment>
<feature type="repeat" description="Cell wall-binding" evidence="9">
    <location>
        <begin position="67"/>
        <end position="86"/>
    </location>
</feature>
<evidence type="ECO:0000256" key="7">
    <source>
        <dbReference type="ARBA" id="ARBA00023316"/>
    </source>
</evidence>
<evidence type="ECO:0000256" key="8">
    <source>
        <dbReference type="HAMAP-Rule" id="MF_02065"/>
    </source>
</evidence>
<comment type="caution">
    <text evidence="11">The sequence shown here is derived from an EMBL/GenBank/DDBJ whole genome shotgun (WGS) entry which is preliminary data.</text>
</comment>
<feature type="chain" id="PRO_5039234557" description="Endolytic murein transglycosylase" evidence="10">
    <location>
        <begin position="28"/>
        <end position="444"/>
    </location>
</feature>
<dbReference type="Pfam" id="PF02618">
    <property type="entry name" value="YceG"/>
    <property type="match status" value="1"/>
</dbReference>
<dbReference type="Gene3D" id="2.10.270.10">
    <property type="entry name" value="Cholin Binding"/>
    <property type="match status" value="1"/>
</dbReference>
<dbReference type="Proteomes" id="UP000824002">
    <property type="component" value="Unassembled WGS sequence"/>
</dbReference>
<dbReference type="PANTHER" id="PTHR30518">
    <property type="entry name" value="ENDOLYTIC MUREIN TRANSGLYCOSYLASE"/>
    <property type="match status" value="1"/>
</dbReference>
<accession>A0A9D1FNB4</accession>
<gene>
    <name evidence="8 11" type="primary">mltG</name>
    <name evidence="11" type="ORF">IAB51_07755</name>
</gene>
<evidence type="ECO:0000256" key="4">
    <source>
        <dbReference type="ARBA" id="ARBA00022989"/>
    </source>
</evidence>
<dbReference type="AlphaFoldDB" id="A0A9D1FNB4"/>
<dbReference type="Pfam" id="PF01473">
    <property type="entry name" value="Choline_bind_1"/>
    <property type="match status" value="1"/>
</dbReference>
<dbReference type="GO" id="GO:0009252">
    <property type="term" value="P:peptidoglycan biosynthetic process"/>
    <property type="evidence" value="ECO:0007669"/>
    <property type="project" value="UniProtKB-UniRule"/>
</dbReference>
<proteinExistence type="inferred from homology"/>
<comment type="catalytic activity">
    <reaction evidence="8">
        <text>a peptidoglycan chain = a peptidoglycan chain with N-acetyl-1,6-anhydromuramyl-[peptide] at the reducing end + a peptidoglycan chain with N-acetylglucosamine at the non-reducing end.</text>
        <dbReference type="EC" id="4.2.2.29"/>
    </reaction>
</comment>
<feature type="repeat" description="Cell wall-binding" evidence="9">
    <location>
        <begin position="107"/>
        <end position="126"/>
    </location>
</feature>
<evidence type="ECO:0000256" key="5">
    <source>
        <dbReference type="ARBA" id="ARBA00023136"/>
    </source>
</evidence>
<reference evidence="11" key="1">
    <citation type="submission" date="2020-10" db="EMBL/GenBank/DDBJ databases">
        <authorList>
            <person name="Gilroy R."/>
        </authorList>
    </citation>
    <scope>NUCLEOTIDE SEQUENCE</scope>
    <source>
        <strain evidence="11">CHK199-13235</strain>
    </source>
</reference>
<keyword evidence="10" id="KW-0732">Signal</keyword>
<evidence type="ECO:0000256" key="3">
    <source>
        <dbReference type="ARBA" id="ARBA00022737"/>
    </source>
</evidence>
<keyword evidence="5 8" id="KW-0472">Membrane</keyword>
<evidence type="ECO:0000313" key="12">
    <source>
        <dbReference type="Proteomes" id="UP000824002"/>
    </source>
</evidence>
<dbReference type="PROSITE" id="PS51170">
    <property type="entry name" value="CW"/>
    <property type="match status" value="3"/>
</dbReference>
<comment type="function">
    <text evidence="8">Functions as a peptidoglycan terminase that cleaves nascent peptidoglycan strands endolytically to terminate their elongation.</text>
</comment>
<dbReference type="PANTHER" id="PTHR30518:SF2">
    <property type="entry name" value="ENDOLYTIC MUREIN TRANSGLYCOSYLASE"/>
    <property type="match status" value="1"/>
</dbReference>
<dbReference type="Pfam" id="PF19127">
    <property type="entry name" value="Choline_bind_3"/>
    <property type="match status" value="2"/>
</dbReference>
<keyword evidence="6 8" id="KW-0456">Lyase</keyword>
<evidence type="ECO:0000256" key="9">
    <source>
        <dbReference type="PROSITE-ProRule" id="PRU00591"/>
    </source>
</evidence>
<keyword evidence="3" id="KW-0677">Repeat</keyword>
<dbReference type="EC" id="4.2.2.29" evidence="8"/>
<evidence type="ECO:0000256" key="1">
    <source>
        <dbReference type="ARBA" id="ARBA00022475"/>
    </source>
</evidence>
<keyword evidence="4 8" id="KW-1133">Transmembrane helix</keyword>
<feature type="signal peptide" evidence="10">
    <location>
        <begin position="1"/>
        <end position="27"/>
    </location>
</feature>
<keyword evidence="7 8" id="KW-0961">Cell wall biogenesis/degradation</keyword>
<dbReference type="GO" id="GO:0008932">
    <property type="term" value="F:lytic endotransglycosylase activity"/>
    <property type="evidence" value="ECO:0007669"/>
    <property type="project" value="UniProtKB-UniRule"/>
</dbReference>
<dbReference type="Gene3D" id="2.10.270.20">
    <property type="match status" value="1"/>
</dbReference>
<organism evidence="11 12">
    <name type="scientific">Candidatus Merdivicinus excrementipullorum</name>
    <dbReference type="NCBI Taxonomy" id="2840867"/>
    <lineage>
        <taxon>Bacteria</taxon>
        <taxon>Bacillati</taxon>
        <taxon>Bacillota</taxon>
        <taxon>Clostridia</taxon>
        <taxon>Eubacteriales</taxon>
        <taxon>Oscillospiraceae</taxon>
        <taxon>Oscillospiraceae incertae sedis</taxon>
        <taxon>Candidatus Merdivicinus</taxon>
    </lineage>
</organism>
<dbReference type="SUPFAM" id="SSF69360">
    <property type="entry name" value="Cell wall binding repeat"/>
    <property type="match status" value="1"/>
</dbReference>
<protein>
    <recommendedName>
        <fullName evidence="8">Endolytic murein transglycosylase</fullName>
        <ecNumber evidence="8">4.2.2.29</ecNumber>
    </recommendedName>
    <alternativeName>
        <fullName evidence="8">Peptidoglycan lytic transglycosylase</fullName>
    </alternativeName>
    <alternativeName>
        <fullName evidence="8">Peptidoglycan polymerization terminase</fullName>
    </alternativeName>
</protein>
<evidence type="ECO:0000256" key="10">
    <source>
        <dbReference type="SAM" id="SignalP"/>
    </source>
</evidence>
<feature type="repeat" description="Cell wall-binding" evidence="9">
    <location>
        <begin position="47"/>
        <end position="66"/>
    </location>
</feature>
<dbReference type="InterPro" id="IPR003770">
    <property type="entry name" value="MLTG-like"/>
</dbReference>
<evidence type="ECO:0000313" key="11">
    <source>
        <dbReference type="EMBL" id="HIS76692.1"/>
    </source>
</evidence>
<sequence>MSKLMKRAACVFAAACLAVSAAAPVSAAWQNTQSGWKYTTENGGYAAGGWRMIDGKWYYFGQDGIMKNGWIFDNGKWYYCNQRGEMQTGWVWDGSRWYCLDQSGAMRKGWIHENDKWYYCNQSGQMLYGWADVDGVTYFFNTSGEMQTGVIQVEGENYEFASNGALIGESSAAFPSAAYTLDGHPTEIVDKAQDGQTVRVTIYEGMSATEIADRLEQSGVCRAEDFLKAINQYQTASATFDEFKNNQDLFYYYEGCLYPDTYEFYANSAPETVIRKMLINFDNKITDEMKEQMEEKGLTLFETITFASVIQQEAGKPEDMAKVSAVFWNRLNSDGQFPLLQSNPTREYVEREILPHLDWGNSSVDTDTYDTYKTSGLPAGPICNPSVEAIEAVLNPEEGIDAYFFCTDKTGKFYFAVTLAEHKENIAEAQKVNAALEENKESAE</sequence>
<keyword evidence="2 8" id="KW-0812">Transmembrane</keyword>
<evidence type="ECO:0000256" key="6">
    <source>
        <dbReference type="ARBA" id="ARBA00023239"/>
    </source>
</evidence>
<name>A0A9D1FNB4_9FIRM</name>
<keyword evidence="1 8" id="KW-1003">Cell membrane</keyword>
<feature type="site" description="Important for catalytic activity" evidence="8">
    <location>
        <position position="313"/>
    </location>
</feature>
<dbReference type="Gene3D" id="3.30.1490.480">
    <property type="entry name" value="Endolytic murein transglycosylase"/>
    <property type="match status" value="1"/>
</dbReference>
<evidence type="ECO:0000256" key="2">
    <source>
        <dbReference type="ARBA" id="ARBA00022692"/>
    </source>
</evidence>
<dbReference type="InterPro" id="IPR018337">
    <property type="entry name" value="Cell_wall/Cho-bd_repeat"/>
</dbReference>
<dbReference type="EMBL" id="DVJP01000050">
    <property type="protein sequence ID" value="HIS76692.1"/>
    <property type="molecule type" value="Genomic_DNA"/>
</dbReference>
<dbReference type="NCBIfam" id="TIGR00247">
    <property type="entry name" value="endolytic transglycosylase MltG"/>
    <property type="match status" value="1"/>
</dbReference>
<reference evidence="11" key="2">
    <citation type="journal article" date="2021" name="PeerJ">
        <title>Extensive microbial diversity within the chicken gut microbiome revealed by metagenomics and culture.</title>
        <authorList>
            <person name="Gilroy R."/>
            <person name="Ravi A."/>
            <person name="Getino M."/>
            <person name="Pursley I."/>
            <person name="Horton D.L."/>
            <person name="Alikhan N.F."/>
            <person name="Baker D."/>
            <person name="Gharbi K."/>
            <person name="Hall N."/>
            <person name="Watson M."/>
            <person name="Adriaenssens E.M."/>
            <person name="Foster-Nyarko E."/>
            <person name="Jarju S."/>
            <person name="Secka A."/>
            <person name="Antonio M."/>
            <person name="Oren A."/>
            <person name="Chaudhuri R.R."/>
            <person name="La Ragione R."/>
            <person name="Hildebrand F."/>
            <person name="Pallen M.J."/>
        </authorList>
    </citation>
    <scope>NUCLEOTIDE SEQUENCE</scope>
    <source>
        <strain evidence="11">CHK199-13235</strain>
    </source>
</reference>